<dbReference type="InterPro" id="IPR002068">
    <property type="entry name" value="A-crystallin/Hsp20_dom"/>
</dbReference>
<dbReference type="CDD" id="cd06464">
    <property type="entry name" value="ACD_sHsps-like"/>
    <property type="match status" value="1"/>
</dbReference>
<proteinExistence type="inferred from homology"/>
<feature type="compositionally biased region" description="Polar residues" evidence="3">
    <location>
        <begin position="1"/>
        <end position="13"/>
    </location>
</feature>
<sequence>MTKQSEQSKSPALQRSALPGHPLTSLREQMDRLFDDFLSGGVARPGSFWDTRFGGGLDLQVPSIDLVEEDKELVVTAELPGVDEKDVEITLDQGILSIRGEKKSESEREEGRTRVSERQYGSFERSIALPEDIDEEQVKAHYDKGVLTIRVGRKPDAVRKAKRIPIGS</sequence>
<organism evidence="5 6">
    <name type="scientific">Aquibaculum arenosum</name>
    <dbReference type="NCBI Taxonomy" id="3032591"/>
    <lineage>
        <taxon>Bacteria</taxon>
        <taxon>Pseudomonadati</taxon>
        <taxon>Pseudomonadota</taxon>
        <taxon>Alphaproteobacteria</taxon>
        <taxon>Rhodospirillales</taxon>
        <taxon>Rhodovibrionaceae</taxon>
        <taxon>Aquibaculum</taxon>
    </lineage>
</organism>
<evidence type="ECO:0000313" key="5">
    <source>
        <dbReference type="EMBL" id="MDF2094788.1"/>
    </source>
</evidence>
<evidence type="ECO:0000259" key="4">
    <source>
        <dbReference type="PROSITE" id="PS01031"/>
    </source>
</evidence>
<dbReference type="EMBL" id="JARHUD010000001">
    <property type="protein sequence ID" value="MDF2094788.1"/>
    <property type="molecule type" value="Genomic_DNA"/>
</dbReference>
<evidence type="ECO:0000313" key="6">
    <source>
        <dbReference type="Proteomes" id="UP001215503"/>
    </source>
</evidence>
<dbReference type="InterPro" id="IPR031107">
    <property type="entry name" value="Small_HSP"/>
</dbReference>
<comment type="caution">
    <text evidence="5">The sequence shown here is derived from an EMBL/GenBank/DDBJ whole genome shotgun (WGS) entry which is preliminary data.</text>
</comment>
<evidence type="ECO:0000256" key="1">
    <source>
        <dbReference type="PROSITE-ProRule" id="PRU00285"/>
    </source>
</evidence>
<dbReference type="Gene3D" id="2.60.40.790">
    <property type="match status" value="1"/>
</dbReference>
<dbReference type="Proteomes" id="UP001215503">
    <property type="component" value="Unassembled WGS sequence"/>
</dbReference>
<dbReference type="InterPro" id="IPR008978">
    <property type="entry name" value="HSP20-like_chaperone"/>
</dbReference>
<dbReference type="RefSeq" id="WP_275819579.1">
    <property type="nucleotide sequence ID" value="NZ_JARHUD010000001.1"/>
</dbReference>
<comment type="similarity">
    <text evidence="1 2">Belongs to the small heat shock protein (HSP20) family.</text>
</comment>
<dbReference type="SUPFAM" id="SSF49764">
    <property type="entry name" value="HSP20-like chaperones"/>
    <property type="match status" value="1"/>
</dbReference>
<dbReference type="PANTHER" id="PTHR11527">
    <property type="entry name" value="HEAT-SHOCK PROTEIN 20 FAMILY MEMBER"/>
    <property type="match status" value="1"/>
</dbReference>
<dbReference type="PROSITE" id="PS01031">
    <property type="entry name" value="SHSP"/>
    <property type="match status" value="1"/>
</dbReference>
<gene>
    <name evidence="5" type="ORF">P2G67_02220</name>
</gene>
<protein>
    <submittedName>
        <fullName evidence="5">Hsp20/alpha crystallin family protein</fullName>
    </submittedName>
</protein>
<keyword evidence="6" id="KW-1185">Reference proteome</keyword>
<evidence type="ECO:0000256" key="2">
    <source>
        <dbReference type="RuleBase" id="RU003616"/>
    </source>
</evidence>
<dbReference type="Pfam" id="PF00011">
    <property type="entry name" value="HSP20"/>
    <property type="match status" value="1"/>
</dbReference>
<accession>A0ABT5YIY7</accession>
<feature type="region of interest" description="Disordered" evidence="3">
    <location>
        <begin position="1"/>
        <end position="22"/>
    </location>
</feature>
<reference evidence="5 6" key="1">
    <citation type="submission" date="2023-03" db="EMBL/GenBank/DDBJ databases">
        <title>Fodinicurvata sp. CAU 1616 isolated from sea sendiment.</title>
        <authorList>
            <person name="Kim W."/>
        </authorList>
    </citation>
    <scope>NUCLEOTIDE SEQUENCE [LARGE SCALE GENOMIC DNA]</scope>
    <source>
        <strain evidence="5 6">CAU 1616</strain>
    </source>
</reference>
<feature type="domain" description="SHSP" evidence="4">
    <location>
        <begin position="55"/>
        <end position="168"/>
    </location>
</feature>
<evidence type="ECO:0000256" key="3">
    <source>
        <dbReference type="SAM" id="MobiDB-lite"/>
    </source>
</evidence>
<name>A0ABT5YIY7_9PROT</name>